<sequence length="399" mass="43758">MRVLMISDVYFPRVNGVSTSIQTFAREFAAAGHHVTLIAPDYGKQSPEPFEVIRIPSRYLPFDPEDRILRWGRLRAHHAALSGAGFDLVHVHTPFVAHYAGLALARRLGVPVVESYHTFFEQYLDKYVPLVPGAWMRYAARRFSTSQCEEVDALAVPSQAMLKVLRGYGISTPAEVVPTGIDTDQFSQGDGTRFRQRHGIAPERPLLVHVGRLAFEKNVEFLLRVMVKVKQGCPQALLAIAGEGPARAMLEGMARKLGLSEQVRFLGYLLRDGSLEDCYSAGDAFIFASRTETQGLVLLEAMALGTPVVSTAVMGSTEVLNDGEGCLIAEEDEDLFAEKVLRVLTDPALRARLGETGRAYAQGWSAPALAERMLAFYRRVIDQHPAAGSEPLASSVSGD</sequence>
<dbReference type="PANTHER" id="PTHR45947">
    <property type="entry name" value="SULFOQUINOVOSYL TRANSFERASE SQD2"/>
    <property type="match status" value="1"/>
</dbReference>
<dbReference type="Pfam" id="PF00534">
    <property type="entry name" value="Glycos_transf_1"/>
    <property type="match status" value="1"/>
</dbReference>
<feature type="domain" description="Glycosyl transferase family 1" evidence="1">
    <location>
        <begin position="193"/>
        <end position="358"/>
    </location>
</feature>
<protein>
    <submittedName>
        <fullName evidence="3">Glycosyltransferase</fullName>
    </submittedName>
</protein>
<dbReference type="GO" id="GO:0016757">
    <property type="term" value="F:glycosyltransferase activity"/>
    <property type="evidence" value="ECO:0007669"/>
    <property type="project" value="InterPro"/>
</dbReference>
<dbReference type="eggNOG" id="COG0438">
    <property type="taxonomic scope" value="Bacteria"/>
</dbReference>
<dbReference type="SUPFAM" id="SSF53756">
    <property type="entry name" value="UDP-Glycosyltransferase/glycogen phosphorylase"/>
    <property type="match status" value="1"/>
</dbReference>
<dbReference type="InterPro" id="IPR001296">
    <property type="entry name" value="Glyco_trans_1"/>
</dbReference>
<accession>H8YVM6</accession>
<dbReference type="Gene3D" id="3.40.50.2000">
    <property type="entry name" value="Glycogen Phosphorylase B"/>
    <property type="match status" value="2"/>
</dbReference>
<dbReference type="Pfam" id="PF13439">
    <property type="entry name" value="Glyco_transf_4"/>
    <property type="match status" value="1"/>
</dbReference>
<feature type="domain" description="Glycosyltransferase subfamily 4-like N-terminal" evidence="2">
    <location>
        <begin position="14"/>
        <end position="185"/>
    </location>
</feature>
<keyword evidence="3" id="KW-0808">Transferase</keyword>
<dbReference type="STRING" id="631362.Thi970DRAFT_00102"/>
<keyword evidence="4" id="KW-1185">Reference proteome</keyword>
<dbReference type="OrthoDB" id="9802525at2"/>
<dbReference type="InterPro" id="IPR050194">
    <property type="entry name" value="Glycosyltransferase_grp1"/>
</dbReference>
<proteinExistence type="predicted"/>
<evidence type="ECO:0000313" key="4">
    <source>
        <dbReference type="Proteomes" id="UP000002964"/>
    </source>
</evidence>
<dbReference type="EMBL" id="JH603163">
    <property type="protein sequence ID" value="EIC23966.1"/>
    <property type="molecule type" value="Genomic_DNA"/>
</dbReference>
<evidence type="ECO:0000259" key="1">
    <source>
        <dbReference type="Pfam" id="PF00534"/>
    </source>
</evidence>
<reference evidence="4" key="1">
    <citation type="submission" date="2011-06" db="EMBL/GenBank/DDBJ databases">
        <authorList>
            <consortium name="US DOE Joint Genome Institute (JGI-PGF)"/>
            <person name="Lucas S."/>
            <person name="Han J."/>
            <person name="Lapidus A."/>
            <person name="Cheng J.-F."/>
            <person name="Goodwin L."/>
            <person name="Pitluck S."/>
            <person name="Peters L."/>
            <person name="Land M.L."/>
            <person name="Hauser L."/>
            <person name="Vogl K."/>
            <person name="Liu Z."/>
            <person name="Overmann J."/>
            <person name="Frigaard N.-U."/>
            <person name="Bryant D.A."/>
            <person name="Woyke T.J."/>
        </authorList>
    </citation>
    <scope>NUCLEOTIDE SEQUENCE [LARGE SCALE GENOMIC DNA]</scope>
    <source>
        <strain evidence="4">970</strain>
    </source>
</reference>
<dbReference type="InterPro" id="IPR028098">
    <property type="entry name" value="Glyco_trans_4-like_N"/>
</dbReference>
<gene>
    <name evidence="3" type="ORF">Thi970DRAFT_00102</name>
</gene>
<dbReference type="HOGENOM" id="CLU_009583_2_0_6"/>
<reference evidence="3 4" key="2">
    <citation type="submission" date="2011-11" db="EMBL/GenBank/DDBJ databases">
        <authorList>
            <consortium name="US DOE Joint Genome Institute"/>
            <person name="Lucas S."/>
            <person name="Han J."/>
            <person name="Lapidus A."/>
            <person name="Cheng J.-F."/>
            <person name="Goodwin L."/>
            <person name="Pitluck S."/>
            <person name="Peters L."/>
            <person name="Ovchinnikova G."/>
            <person name="Zhang X."/>
            <person name="Detter J.C."/>
            <person name="Han C."/>
            <person name="Tapia R."/>
            <person name="Land M."/>
            <person name="Hauser L."/>
            <person name="Kyrpides N."/>
            <person name="Ivanova N."/>
            <person name="Pagani I."/>
            <person name="Vogl K."/>
            <person name="Liu Z."/>
            <person name="Overmann J."/>
            <person name="Frigaard N.-U."/>
            <person name="Bryant D."/>
            <person name="Woyke T."/>
        </authorList>
    </citation>
    <scope>NUCLEOTIDE SEQUENCE [LARGE SCALE GENOMIC DNA]</scope>
    <source>
        <strain evidence="3 4">970</strain>
    </source>
</reference>
<dbReference type="PANTHER" id="PTHR45947:SF3">
    <property type="entry name" value="SULFOQUINOVOSYL TRANSFERASE SQD2"/>
    <property type="match status" value="1"/>
</dbReference>
<name>H8YVM6_9GAMM</name>
<dbReference type="RefSeq" id="WP_009146589.1">
    <property type="nucleotide sequence ID" value="NZ_CP121471.1"/>
</dbReference>
<organism evidence="3 4">
    <name type="scientific">Thiorhodovibrio frisius</name>
    <dbReference type="NCBI Taxonomy" id="631362"/>
    <lineage>
        <taxon>Bacteria</taxon>
        <taxon>Pseudomonadati</taxon>
        <taxon>Pseudomonadota</taxon>
        <taxon>Gammaproteobacteria</taxon>
        <taxon>Chromatiales</taxon>
        <taxon>Chromatiaceae</taxon>
        <taxon>Thiorhodovibrio</taxon>
    </lineage>
</organism>
<evidence type="ECO:0000313" key="3">
    <source>
        <dbReference type="EMBL" id="EIC23966.1"/>
    </source>
</evidence>
<evidence type="ECO:0000259" key="2">
    <source>
        <dbReference type="Pfam" id="PF13439"/>
    </source>
</evidence>
<dbReference type="Proteomes" id="UP000002964">
    <property type="component" value="Unassembled WGS sequence"/>
</dbReference>
<dbReference type="AlphaFoldDB" id="H8YVM6"/>